<feature type="compositionally biased region" description="Polar residues" evidence="1">
    <location>
        <begin position="23"/>
        <end position="35"/>
    </location>
</feature>
<feature type="compositionally biased region" description="Acidic residues" evidence="1">
    <location>
        <begin position="43"/>
        <end position="54"/>
    </location>
</feature>
<feature type="compositionally biased region" description="Polar residues" evidence="1">
    <location>
        <begin position="228"/>
        <end position="238"/>
    </location>
</feature>
<feature type="compositionally biased region" description="Basic residues" evidence="1">
    <location>
        <begin position="149"/>
        <end position="158"/>
    </location>
</feature>
<organism evidence="3 4">
    <name type="scientific">Mycoemilia scoparia</name>
    <dbReference type="NCBI Taxonomy" id="417184"/>
    <lineage>
        <taxon>Eukaryota</taxon>
        <taxon>Fungi</taxon>
        <taxon>Fungi incertae sedis</taxon>
        <taxon>Zoopagomycota</taxon>
        <taxon>Kickxellomycotina</taxon>
        <taxon>Kickxellomycetes</taxon>
        <taxon>Kickxellales</taxon>
        <taxon>Kickxellaceae</taxon>
        <taxon>Mycoemilia</taxon>
    </lineage>
</organism>
<dbReference type="InterPro" id="IPR040349">
    <property type="entry name" value="Csm1/Pcs1"/>
</dbReference>
<dbReference type="PANTHER" id="PTHR28006">
    <property type="entry name" value="MONOPOLIN COMPLEX SUBUNIT CSM1"/>
    <property type="match status" value="1"/>
</dbReference>
<dbReference type="AlphaFoldDB" id="A0A9W8DTA8"/>
<gene>
    <name evidence="3" type="ORF">H4219_002989</name>
</gene>
<dbReference type="GO" id="GO:0051315">
    <property type="term" value="P:attachment of mitotic spindle microtubules to kinetochore"/>
    <property type="evidence" value="ECO:0007669"/>
    <property type="project" value="TreeGrafter"/>
</dbReference>
<dbReference type="GO" id="GO:0034506">
    <property type="term" value="C:chromosome, centromeric core domain"/>
    <property type="evidence" value="ECO:0007669"/>
    <property type="project" value="TreeGrafter"/>
</dbReference>
<feature type="region of interest" description="Disordered" evidence="1">
    <location>
        <begin position="1"/>
        <end position="239"/>
    </location>
</feature>
<dbReference type="GO" id="GO:0045144">
    <property type="term" value="P:meiotic sister chromatid segregation"/>
    <property type="evidence" value="ECO:0007669"/>
    <property type="project" value="TreeGrafter"/>
</dbReference>
<evidence type="ECO:0000259" key="2">
    <source>
        <dbReference type="Pfam" id="PF12539"/>
    </source>
</evidence>
<dbReference type="CDD" id="cd23787">
    <property type="entry name" value="RWD_CSM1"/>
    <property type="match status" value="1"/>
</dbReference>
<sequence length="456" mass="51811">MGRRATKAPSKTTGAALKKGRSKSQTALSTNISRTRASRSVELTDESEVDEIEDLSQTIANATTRSRSELSNSNESTRGRKRPATRRATSMALNESKLTDIISGDDSDGVAPPTTRTTRKRKAASRLTLPTKKVKSKPTTAAAPAANKSSRKQNKKTNHGSPPPVPDGEEEEVLSGDKEKEANESAVVVIERRDIDEDLSTDPRIQDNGTTSKTKSATGTSRTRQPTKKPSNALNNIDQAKYWQEKFETISKLRETEVEKEYQDYKKFAEKRFAAAEEKISQQLKKIQDLQDKLKSATQQKPEKPAEPDDRQLKINEQEETIRKLHEDVKEANETIRRFEEHRRESMSGIDYNLRDKLRLYEQVTSFEITSVEIEDDGTSYHCKQTGPNGVLRYTLTVFDDEPDQFQYTPNLENLADQPLSRVLPDYLRNALEFKRDFSNMFFWRVCDFLHLKEKS</sequence>
<dbReference type="GO" id="GO:1990644">
    <property type="term" value="F:microtubule site clamp"/>
    <property type="evidence" value="ECO:0007669"/>
    <property type="project" value="TreeGrafter"/>
</dbReference>
<feature type="compositionally biased region" description="Low complexity" evidence="1">
    <location>
        <begin position="63"/>
        <end position="76"/>
    </location>
</feature>
<evidence type="ECO:0000313" key="3">
    <source>
        <dbReference type="EMBL" id="KAJ1917799.1"/>
    </source>
</evidence>
<dbReference type="GO" id="GO:0072686">
    <property type="term" value="C:mitotic spindle"/>
    <property type="evidence" value="ECO:0007669"/>
    <property type="project" value="TreeGrafter"/>
</dbReference>
<comment type="caution">
    <text evidence="3">The sequence shown here is derived from an EMBL/GenBank/DDBJ whole genome shotgun (WGS) entry which is preliminary data.</text>
</comment>
<dbReference type="InterPro" id="IPR038608">
    <property type="entry name" value="Csm1/Pcs1_C_sf"/>
</dbReference>
<dbReference type="OrthoDB" id="2431049at2759"/>
<feature type="domain" description="Monopolin complex subunit Csm1/Pcs1 C-terminal" evidence="2">
    <location>
        <begin position="358"/>
        <end position="437"/>
    </location>
</feature>
<dbReference type="PANTHER" id="PTHR28006:SF1">
    <property type="entry name" value="MONOPOLIN COMPLEX SUBUNIT CSM1"/>
    <property type="match status" value="1"/>
</dbReference>
<reference evidence="3" key="1">
    <citation type="submission" date="2022-07" db="EMBL/GenBank/DDBJ databases">
        <title>Phylogenomic reconstructions and comparative analyses of Kickxellomycotina fungi.</title>
        <authorList>
            <person name="Reynolds N.K."/>
            <person name="Stajich J.E."/>
            <person name="Barry K."/>
            <person name="Grigoriev I.V."/>
            <person name="Crous P."/>
            <person name="Smith M.E."/>
        </authorList>
    </citation>
    <scope>NUCLEOTIDE SEQUENCE</scope>
    <source>
        <strain evidence="3">NBRC 100468</strain>
    </source>
</reference>
<feature type="compositionally biased region" description="Low complexity" evidence="1">
    <location>
        <begin position="137"/>
        <end position="148"/>
    </location>
</feature>
<dbReference type="Proteomes" id="UP001150538">
    <property type="component" value="Unassembled WGS sequence"/>
</dbReference>
<proteinExistence type="predicted"/>
<dbReference type="InterPro" id="IPR020981">
    <property type="entry name" value="Csm1/Pcs1_C"/>
</dbReference>
<name>A0A9W8DTA8_9FUNG</name>
<evidence type="ECO:0000313" key="4">
    <source>
        <dbReference type="Proteomes" id="UP001150538"/>
    </source>
</evidence>
<feature type="region of interest" description="Disordered" evidence="1">
    <location>
        <begin position="291"/>
        <end position="314"/>
    </location>
</feature>
<feature type="compositionally biased region" description="Low complexity" evidence="1">
    <location>
        <begin position="209"/>
        <end position="224"/>
    </location>
</feature>
<dbReference type="Gene3D" id="3.90.1150.80">
    <property type="match status" value="1"/>
</dbReference>
<dbReference type="GO" id="GO:0005730">
    <property type="term" value="C:nucleolus"/>
    <property type="evidence" value="ECO:0007669"/>
    <property type="project" value="TreeGrafter"/>
</dbReference>
<dbReference type="EMBL" id="JANBPU010000061">
    <property type="protein sequence ID" value="KAJ1917799.1"/>
    <property type="molecule type" value="Genomic_DNA"/>
</dbReference>
<protein>
    <recommendedName>
        <fullName evidence="2">Monopolin complex subunit Csm1/Pcs1 C-terminal domain-containing protein</fullName>
    </recommendedName>
</protein>
<dbReference type="Pfam" id="PF12539">
    <property type="entry name" value="Csm1"/>
    <property type="match status" value="1"/>
</dbReference>
<evidence type="ECO:0000256" key="1">
    <source>
        <dbReference type="SAM" id="MobiDB-lite"/>
    </source>
</evidence>
<keyword evidence="4" id="KW-1185">Reference proteome</keyword>
<dbReference type="GO" id="GO:0033551">
    <property type="term" value="C:monopolin complex"/>
    <property type="evidence" value="ECO:0007669"/>
    <property type="project" value="InterPro"/>
</dbReference>
<accession>A0A9W8DTA8</accession>